<proteinExistence type="predicted"/>
<gene>
    <name evidence="2" type="ORF">NFC81_13535</name>
</gene>
<feature type="transmembrane region" description="Helical" evidence="1">
    <location>
        <begin position="130"/>
        <end position="149"/>
    </location>
</feature>
<keyword evidence="1" id="KW-0472">Membrane</keyword>
<organism evidence="2">
    <name type="scientific">Salinispirillum sp. LH 10-3-1</name>
    <dbReference type="NCBI Taxonomy" id="2952525"/>
    <lineage>
        <taxon>Bacteria</taxon>
        <taxon>Pseudomonadati</taxon>
        <taxon>Pseudomonadota</taxon>
        <taxon>Gammaproteobacteria</taxon>
        <taxon>Oceanospirillales</taxon>
        <taxon>Saccharospirillaceae</taxon>
        <taxon>Salinispirillum</taxon>
    </lineage>
</organism>
<accession>A0AB38YEE3</accession>
<reference evidence="2" key="1">
    <citation type="submission" date="2022-07" db="EMBL/GenBank/DDBJ databases">
        <title>Complete genome sequence of Salinispirillum sp. LH10-3-1 capable of multiple carbohydrate inversion isolated from a soda lake.</title>
        <authorList>
            <person name="Liu J."/>
            <person name="Zhai Y."/>
            <person name="Zhang H."/>
            <person name="Yang H."/>
            <person name="Qu J."/>
            <person name="Li J."/>
        </authorList>
    </citation>
    <scope>NUCLEOTIDE SEQUENCE</scope>
    <source>
        <strain evidence="2">LH 10-3-1</strain>
    </source>
</reference>
<dbReference type="EMBL" id="CP101717">
    <property type="protein sequence ID" value="WLD57725.1"/>
    <property type="molecule type" value="Genomic_DNA"/>
</dbReference>
<sequence>MSKPPRKTLTALALRVFALWLLAQLIVNSAQFVAVITALTGLAEHSLYPVFFLAFFGLGILAIWLLWRLSGNVLSSIGEDDQQPLPQGTQAFVLQILGVYFLVTALAYLPRHVVFSVPMGMEWWKSAMPALGLLLKGALGLALVMRAPAWAKLLTKLRS</sequence>
<keyword evidence="1" id="KW-1133">Transmembrane helix</keyword>
<feature type="transmembrane region" description="Helical" evidence="1">
    <location>
        <begin position="91"/>
        <end position="110"/>
    </location>
</feature>
<evidence type="ECO:0000313" key="2">
    <source>
        <dbReference type="EMBL" id="WLD57725.1"/>
    </source>
</evidence>
<dbReference type="RefSeq" id="WP_304995011.1">
    <property type="nucleotide sequence ID" value="NZ_CP101717.1"/>
</dbReference>
<feature type="transmembrane region" description="Helical" evidence="1">
    <location>
        <begin position="50"/>
        <end position="70"/>
    </location>
</feature>
<name>A0AB38YEE3_9GAMM</name>
<dbReference type="AlphaFoldDB" id="A0AB38YEE3"/>
<protein>
    <submittedName>
        <fullName evidence="2">Uncharacterized protein</fullName>
    </submittedName>
</protein>
<keyword evidence="1" id="KW-0812">Transmembrane</keyword>
<evidence type="ECO:0000256" key="1">
    <source>
        <dbReference type="SAM" id="Phobius"/>
    </source>
</evidence>